<reference evidence="1 2" key="1">
    <citation type="submission" date="2021-10" db="EMBL/GenBank/DDBJ databases">
        <authorList>
            <person name="Criscuolo A."/>
        </authorList>
    </citation>
    <scope>NUCLEOTIDE SEQUENCE [LARGE SCALE GENOMIC DNA]</scope>
    <source>
        <strain evidence="2">CIP 111883</strain>
    </source>
</reference>
<sequence length="73" mass="8734">MKERAFKLLNGHKTRKILYKSFLSFTKYLQLSLLQYNLKYLMISLIAKELMLLLYKELIILQRGVAYSYVDNP</sequence>
<comment type="caution">
    <text evidence="1">The sequence shown here is derived from an EMBL/GenBank/DDBJ whole genome shotgun (WGS) entry which is preliminary data.</text>
</comment>
<keyword evidence="2" id="KW-1185">Reference proteome</keyword>
<organism evidence="1 2">
    <name type="scientific">Sutcliffiella rhizosphaerae</name>
    <dbReference type="NCBI Taxonomy" id="2880967"/>
    <lineage>
        <taxon>Bacteria</taxon>
        <taxon>Bacillati</taxon>
        <taxon>Bacillota</taxon>
        <taxon>Bacilli</taxon>
        <taxon>Bacillales</taxon>
        <taxon>Bacillaceae</taxon>
        <taxon>Sutcliffiella</taxon>
    </lineage>
</organism>
<gene>
    <name evidence="1" type="ORF">BACCIP111883_04021</name>
</gene>
<accession>A0ABN8ADD9</accession>
<proteinExistence type="predicted"/>
<protein>
    <submittedName>
        <fullName evidence="1">Uncharacterized protein</fullName>
    </submittedName>
</protein>
<evidence type="ECO:0000313" key="1">
    <source>
        <dbReference type="EMBL" id="CAG9623225.1"/>
    </source>
</evidence>
<dbReference type="EMBL" id="CAKJTJ010000039">
    <property type="protein sequence ID" value="CAG9623225.1"/>
    <property type="molecule type" value="Genomic_DNA"/>
</dbReference>
<name>A0ABN8ADD9_9BACI</name>
<evidence type="ECO:0000313" key="2">
    <source>
        <dbReference type="Proteomes" id="UP000789833"/>
    </source>
</evidence>
<dbReference type="Proteomes" id="UP000789833">
    <property type="component" value="Unassembled WGS sequence"/>
</dbReference>